<keyword evidence="5" id="KW-1185">Reference proteome</keyword>
<organism evidence="4 5">
    <name type="scientific">Actinophytocola gossypii</name>
    <dbReference type="NCBI Taxonomy" id="2812003"/>
    <lineage>
        <taxon>Bacteria</taxon>
        <taxon>Bacillati</taxon>
        <taxon>Actinomycetota</taxon>
        <taxon>Actinomycetes</taxon>
        <taxon>Pseudonocardiales</taxon>
        <taxon>Pseudonocardiaceae</taxon>
    </lineage>
</organism>
<feature type="domain" description="NAD-dependent epimerase/dehydratase" evidence="2">
    <location>
        <begin position="3"/>
        <end position="210"/>
    </location>
</feature>
<name>A0ABT2JJV3_9PSEU</name>
<dbReference type="Gene3D" id="3.40.50.720">
    <property type="entry name" value="NAD(P)-binding Rossmann-like Domain"/>
    <property type="match status" value="1"/>
</dbReference>
<evidence type="ECO:0000259" key="2">
    <source>
        <dbReference type="Pfam" id="PF01370"/>
    </source>
</evidence>
<reference evidence="4 5" key="1">
    <citation type="submission" date="2021-02" db="EMBL/GenBank/DDBJ databases">
        <title>Actinophytocola xerophila sp. nov., isolated from soil of cotton cropping field.</title>
        <authorList>
            <person name="Huang R."/>
            <person name="Chen X."/>
            <person name="Ge X."/>
            <person name="Liu W."/>
        </authorList>
    </citation>
    <scope>NUCLEOTIDE SEQUENCE [LARGE SCALE GENOMIC DNA]</scope>
    <source>
        <strain evidence="4 5">S1-96</strain>
    </source>
</reference>
<protein>
    <submittedName>
        <fullName evidence="4">TIGR01777 family oxidoreductase</fullName>
    </submittedName>
</protein>
<evidence type="ECO:0000259" key="3">
    <source>
        <dbReference type="Pfam" id="PF08338"/>
    </source>
</evidence>
<dbReference type="Pfam" id="PF01370">
    <property type="entry name" value="Epimerase"/>
    <property type="match status" value="1"/>
</dbReference>
<evidence type="ECO:0000256" key="1">
    <source>
        <dbReference type="ARBA" id="ARBA00009353"/>
    </source>
</evidence>
<comment type="similarity">
    <text evidence="1">Belongs to the NAD(P)-dependent epimerase/dehydratase family. SDR39U1 subfamily.</text>
</comment>
<proteinExistence type="inferred from homology"/>
<gene>
    <name evidence="4" type="ORF">JT362_34135</name>
</gene>
<feature type="domain" description="DUF1731" evidence="3">
    <location>
        <begin position="250"/>
        <end position="292"/>
    </location>
</feature>
<evidence type="ECO:0000313" key="4">
    <source>
        <dbReference type="EMBL" id="MCT2588162.1"/>
    </source>
</evidence>
<dbReference type="EMBL" id="JAFFZE010000033">
    <property type="protein sequence ID" value="MCT2588162.1"/>
    <property type="molecule type" value="Genomic_DNA"/>
</dbReference>
<dbReference type="RefSeq" id="WP_260196101.1">
    <property type="nucleotide sequence ID" value="NZ_JAFFZE010000033.1"/>
</dbReference>
<dbReference type="Pfam" id="PF08338">
    <property type="entry name" value="DUF1731"/>
    <property type="match status" value="1"/>
</dbReference>
<dbReference type="InterPro" id="IPR036291">
    <property type="entry name" value="NAD(P)-bd_dom_sf"/>
</dbReference>
<dbReference type="InterPro" id="IPR013549">
    <property type="entry name" value="DUF1731"/>
</dbReference>
<accession>A0ABT2JJV3</accession>
<evidence type="ECO:0000313" key="5">
    <source>
        <dbReference type="Proteomes" id="UP001156441"/>
    </source>
</evidence>
<dbReference type="SUPFAM" id="SSF51735">
    <property type="entry name" value="NAD(P)-binding Rossmann-fold domains"/>
    <property type="match status" value="1"/>
</dbReference>
<sequence length="299" mass="32062">MHVAVTGSTGLIGHALIHHLRDAGDRVVRLVQRRPSAPDEVLWYPELDTEGLAGVQAVVHLVGEPVHGRWTEHHKESIRESRVGGTGALASALAAMEDGPRTLLCASSVGYYGDRGEEVLTEASGPGEGFLASVHREAEEAAAVADRAGLRVVHLRLGIVQSAEGGALAYLLPRFRRGLGIRAGAGGQWVSWVSLPDVVRAVSHVLVTPTLAGPVNVVAPHPVANREYADILAAVLGRPRFLALTRGLTRRMFGVEVAEQIVLASTRAVPERLLASGFTFRHATLEAAFRDLLDTYYLR</sequence>
<dbReference type="PANTHER" id="PTHR11092:SF0">
    <property type="entry name" value="EPIMERASE FAMILY PROTEIN SDR39U1"/>
    <property type="match status" value="1"/>
</dbReference>
<dbReference type="InterPro" id="IPR010099">
    <property type="entry name" value="SDR39U1"/>
</dbReference>
<dbReference type="PANTHER" id="PTHR11092">
    <property type="entry name" value="SUGAR NUCLEOTIDE EPIMERASE RELATED"/>
    <property type="match status" value="1"/>
</dbReference>
<dbReference type="InterPro" id="IPR001509">
    <property type="entry name" value="Epimerase_deHydtase"/>
</dbReference>
<dbReference type="NCBIfam" id="TIGR01777">
    <property type="entry name" value="yfcH"/>
    <property type="match status" value="1"/>
</dbReference>
<comment type="caution">
    <text evidence="4">The sequence shown here is derived from an EMBL/GenBank/DDBJ whole genome shotgun (WGS) entry which is preliminary data.</text>
</comment>
<dbReference type="Proteomes" id="UP001156441">
    <property type="component" value="Unassembled WGS sequence"/>
</dbReference>